<keyword evidence="3" id="KW-1185">Reference proteome</keyword>
<dbReference type="EMBL" id="CALTRL010005986">
    <property type="protein sequence ID" value="CAH7688501.1"/>
    <property type="molecule type" value="Genomic_DNA"/>
</dbReference>
<name>A0AAV0BP67_PHAPC</name>
<comment type="caution">
    <text evidence="2">The sequence shown here is derived from an EMBL/GenBank/DDBJ whole genome shotgun (WGS) entry which is preliminary data.</text>
</comment>
<dbReference type="GO" id="GO:0042765">
    <property type="term" value="C:GPI-anchor transamidase complex"/>
    <property type="evidence" value="ECO:0007669"/>
    <property type="project" value="InterPro"/>
</dbReference>
<reference evidence="2" key="1">
    <citation type="submission" date="2022-06" db="EMBL/GenBank/DDBJ databases">
        <authorList>
            <consortium name="SYNGENTA / RWTH Aachen University"/>
        </authorList>
    </citation>
    <scope>NUCLEOTIDE SEQUENCE</scope>
</reference>
<feature type="transmembrane region" description="Helical" evidence="1">
    <location>
        <begin position="623"/>
        <end position="646"/>
    </location>
</feature>
<dbReference type="InterPro" id="IPR007246">
    <property type="entry name" value="Gaa1"/>
</dbReference>
<organism evidence="2 3">
    <name type="scientific">Phakopsora pachyrhizi</name>
    <name type="common">Asian soybean rust disease fungus</name>
    <dbReference type="NCBI Taxonomy" id="170000"/>
    <lineage>
        <taxon>Eukaryota</taxon>
        <taxon>Fungi</taxon>
        <taxon>Dikarya</taxon>
        <taxon>Basidiomycota</taxon>
        <taxon>Pucciniomycotina</taxon>
        <taxon>Pucciniomycetes</taxon>
        <taxon>Pucciniales</taxon>
        <taxon>Phakopsoraceae</taxon>
        <taxon>Phakopsora</taxon>
    </lineage>
</organism>
<sequence length="652" mass="72357">MLDRFKALLINNNSSRPSDILHSCSLGKDGSITTTSVNSGRDSRLNDSLAKRVSRRRFLIKVLVSIVPILSDVSILSGLIGTFLLPTELLSRSTYISENAIQPGQVNTYWNWAQVHDADKLAELVSQWSNLRSRDRADRIQEYFQHIGLRSETQSYEFYSSGSKRSVISNGTNVHAICHSSRTDGSESLVLMASWLTRKPGSDVNGGDVNVRGVASVLALAKYLMTYNLWSKDIIFLIADGFLDGTHAWLKSYHGIAQSNLQTQQLDLQSGPIWAALNIDYPFHSFSHLAIEYEGINGQLPNLDFINTAAHIARWTGTSPVTIHAESLVPQYPSLLPSSEFFRKYYQAARTIGIQMVRGISGSPSGPEGIFTTYRIDAIGLFAYPAEGPHGFYTMGKVVESTLRSLNNLLERFHQSFFLYLMHSEGSFLSVGMYLIVPLLIGVGLTLKGLSMWGRGEVADQVLDPSIKNDKVHLPNQDLKRKNVLVKNRGGMIIWSLRVIFITHLLGIITFWGIVRSVQLNEAQSSWKPLGSIILLLCSPAVIINVDPPAKHTETVFEPIRLLLAGCLVSVVSVLNFPIGTALGMSVATSWTPVVGLLIGAVGFGVLPDWIRGIFYNEQVLESWILGFGFIIVLPMFLQSLIYWLMKLNRKN</sequence>
<feature type="transmembrane region" description="Helical" evidence="1">
    <location>
        <begin position="527"/>
        <end position="548"/>
    </location>
</feature>
<dbReference type="AlphaFoldDB" id="A0AAV0BP67"/>
<dbReference type="Gene3D" id="3.40.630.10">
    <property type="entry name" value="Zn peptidases"/>
    <property type="match status" value="1"/>
</dbReference>
<evidence type="ECO:0000313" key="3">
    <source>
        <dbReference type="Proteomes" id="UP001153365"/>
    </source>
</evidence>
<accession>A0AAV0BP67</accession>
<keyword evidence="1" id="KW-0812">Transmembrane</keyword>
<dbReference type="Proteomes" id="UP001153365">
    <property type="component" value="Unassembled WGS sequence"/>
</dbReference>
<evidence type="ECO:0000313" key="2">
    <source>
        <dbReference type="EMBL" id="CAH7688501.1"/>
    </source>
</evidence>
<protein>
    <submittedName>
        <fullName evidence="2">Gaa1-like protein</fullName>
    </submittedName>
</protein>
<dbReference type="GO" id="GO:0016255">
    <property type="term" value="P:attachment of GPI anchor to protein"/>
    <property type="evidence" value="ECO:0007669"/>
    <property type="project" value="TreeGrafter"/>
</dbReference>
<dbReference type="SUPFAM" id="SSF53187">
    <property type="entry name" value="Zn-dependent exopeptidases"/>
    <property type="match status" value="1"/>
</dbReference>
<gene>
    <name evidence="2" type="ORF">PPACK8108_LOCUS23474</name>
</gene>
<dbReference type="PANTHER" id="PTHR13304:SF0">
    <property type="entry name" value="GLYCOSYLPHOSPHATIDYLINOSITOL ANCHOR ATTACHMENT 1 PROTEIN"/>
    <property type="match status" value="1"/>
</dbReference>
<feature type="transmembrane region" description="Helical" evidence="1">
    <location>
        <begin position="58"/>
        <end position="85"/>
    </location>
</feature>
<proteinExistence type="predicted"/>
<keyword evidence="1" id="KW-0472">Membrane</keyword>
<feature type="transmembrane region" description="Helical" evidence="1">
    <location>
        <begin position="560"/>
        <end position="579"/>
    </location>
</feature>
<dbReference type="Pfam" id="PF04114">
    <property type="entry name" value="Gaa1"/>
    <property type="match status" value="1"/>
</dbReference>
<feature type="transmembrane region" description="Helical" evidence="1">
    <location>
        <begin position="428"/>
        <end position="447"/>
    </location>
</feature>
<feature type="transmembrane region" description="Helical" evidence="1">
    <location>
        <begin position="591"/>
        <end position="611"/>
    </location>
</feature>
<keyword evidence="1" id="KW-1133">Transmembrane helix</keyword>
<dbReference type="PANTHER" id="PTHR13304">
    <property type="entry name" value="GLYCOSYLPHOSPHATIDYLINOSITOL ANCHOR ATTACHMENT 1 PROTEIN"/>
    <property type="match status" value="1"/>
</dbReference>
<feature type="transmembrane region" description="Helical" evidence="1">
    <location>
        <begin position="492"/>
        <end position="515"/>
    </location>
</feature>
<evidence type="ECO:0000256" key="1">
    <source>
        <dbReference type="SAM" id="Phobius"/>
    </source>
</evidence>